<accession>A0A0A1USU9</accession>
<dbReference type="AlphaFoldDB" id="A0A0A1USU9"/>
<gene>
    <name evidence="2" type="ORF">X797_007733</name>
</gene>
<evidence type="ECO:0000256" key="1">
    <source>
        <dbReference type="SAM" id="Coils"/>
    </source>
</evidence>
<evidence type="ECO:0000313" key="2">
    <source>
        <dbReference type="EMBL" id="EXU99015.1"/>
    </source>
</evidence>
<keyword evidence="1" id="KW-0175">Coiled coil</keyword>
<proteinExistence type="predicted"/>
<reference evidence="2 3" key="1">
    <citation type="submission" date="2014-02" db="EMBL/GenBank/DDBJ databases">
        <title>The genome sequence of the entomopathogenic fungus Metarhizium robertsii ARSEF 2575.</title>
        <authorList>
            <person name="Giuliano Garisto Donzelli B."/>
            <person name="Roe B.A."/>
            <person name="Macmil S.L."/>
            <person name="Krasnoff S.B."/>
            <person name="Gibson D.M."/>
        </authorList>
    </citation>
    <scope>NUCLEOTIDE SEQUENCE [LARGE SCALE GENOMIC DNA]</scope>
    <source>
        <strain evidence="2 3">ARSEF 2575</strain>
    </source>
</reference>
<dbReference type="EMBL" id="JELW01000021">
    <property type="protein sequence ID" value="EXU99015.1"/>
    <property type="molecule type" value="Genomic_DNA"/>
</dbReference>
<comment type="caution">
    <text evidence="2">The sequence shown here is derived from an EMBL/GenBank/DDBJ whole genome shotgun (WGS) entry which is preliminary data.</text>
</comment>
<dbReference type="OrthoDB" id="4938595at2759"/>
<feature type="coiled-coil region" evidence="1">
    <location>
        <begin position="262"/>
        <end position="289"/>
    </location>
</feature>
<evidence type="ECO:0000313" key="3">
    <source>
        <dbReference type="Proteomes" id="UP000030151"/>
    </source>
</evidence>
<protein>
    <submittedName>
        <fullName evidence="2">Uncharacterized protein</fullName>
    </submittedName>
</protein>
<organism evidence="2 3">
    <name type="scientific">Metarhizium robertsii</name>
    <dbReference type="NCBI Taxonomy" id="568076"/>
    <lineage>
        <taxon>Eukaryota</taxon>
        <taxon>Fungi</taxon>
        <taxon>Dikarya</taxon>
        <taxon>Ascomycota</taxon>
        <taxon>Pezizomycotina</taxon>
        <taxon>Sordariomycetes</taxon>
        <taxon>Hypocreomycetidae</taxon>
        <taxon>Hypocreales</taxon>
        <taxon>Clavicipitaceae</taxon>
        <taxon>Metarhizium</taxon>
    </lineage>
</organism>
<dbReference type="HOGENOM" id="CLU_937154_0_0_1"/>
<name>A0A0A1USU9_9HYPO</name>
<sequence length="297" mass="33987">MCGLQKIKEGVEDWFETREERYWCEEARENGTFGKCTTGVEKTDRIIGKSHRSLAGAQIQADEVPRVGIIYARKGKKEGHHQSGEGTNTAADEVPRVGQIYARDDLKKQESEEQTWPDSEQQFEQTIFTISSEDIKGDVQAFVNQKEQTHYHTTTNGNMCGIQKSTERCTKCGTDISNAEERHWCQEALENGEFGKCKKRVDTTKVTFKSHESCEGTNIEGEAAFPMGSVFDDFNPLEEFSENMARHTDAFFRNNRGGRAGMEAWHELNRNAAREREALRERARERSRRWMGQGRMV</sequence>
<dbReference type="Proteomes" id="UP000030151">
    <property type="component" value="Unassembled WGS sequence"/>
</dbReference>